<dbReference type="PIRSF" id="PIRSF000705">
    <property type="entry name" value="DNK"/>
    <property type="match status" value="1"/>
</dbReference>
<dbReference type="FunFam" id="3.40.50.300:FF:001571">
    <property type="entry name" value="Deoxynucleoside kinase"/>
    <property type="match status" value="1"/>
</dbReference>
<accession>A0A815J0C2</accession>
<evidence type="ECO:0000259" key="4">
    <source>
        <dbReference type="Pfam" id="PF01712"/>
    </source>
</evidence>
<dbReference type="EMBL" id="CAJNOV010009624">
    <property type="protein sequence ID" value="CAF1373743.1"/>
    <property type="molecule type" value="Genomic_DNA"/>
</dbReference>
<dbReference type="GO" id="GO:0005524">
    <property type="term" value="F:ATP binding"/>
    <property type="evidence" value="ECO:0007669"/>
    <property type="project" value="UniProtKB-KW"/>
</dbReference>
<feature type="binding site" evidence="3">
    <location>
        <begin position="198"/>
        <end position="202"/>
    </location>
    <ligand>
        <name>ATP</name>
        <dbReference type="ChEBI" id="CHEBI:30616"/>
    </ligand>
</feature>
<name>A0A815J0C2_9BILA</name>
<proteinExistence type="inferred from homology"/>
<reference evidence="5" key="1">
    <citation type="submission" date="2021-02" db="EMBL/GenBank/DDBJ databases">
        <authorList>
            <person name="Nowell W R."/>
        </authorList>
    </citation>
    <scope>NUCLEOTIDE SEQUENCE</scope>
</reference>
<feature type="active site" description="Proton acceptor" evidence="2">
    <location>
        <position position="139"/>
    </location>
</feature>
<comment type="similarity">
    <text evidence="1">Belongs to the DCK/DGK family.</text>
</comment>
<evidence type="ECO:0000256" key="1">
    <source>
        <dbReference type="ARBA" id="ARBA00007420"/>
    </source>
</evidence>
<dbReference type="GO" id="GO:0005739">
    <property type="term" value="C:mitochondrion"/>
    <property type="evidence" value="ECO:0007669"/>
    <property type="project" value="TreeGrafter"/>
</dbReference>
<gene>
    <name evidence="5" type="ORF">CJN711_LOCUS20581</name>
</gene>
<dbReference type="SUPFAM" id="SSF52540">
    <property type="entry name" value="P-loop containing nucleoside triphosphate hydrolases"/>
    <property type="match status" value="1"/>
</dbReference>
<evidence type="ECO:0000256" key="3">
    <source>
        <dbReference type="PIRSR" id="PIRSR000705-3"/>
    </source>
</evidence>
<dbReference type="Pfam" id="PF01712">
    <property type="entry name" value="dNK"/>
    <property type="match status" value="1"/>
</dbReference>
<dbReference type="Proteomes" id="UP000663855">
    <property type="component" value="Unassembled WGS sequence"/>
</dbReference>
<sequence length="263" mass="30197">MNLQVIVRTLSFQNALNISRFYSTFREIESCFKRMMLSSSRKITIAVEGNIGSGRKITIAVEGNIGSGKSTVLDHLSKSSLCDIIAEPIESWTNLKGDNLLAMLYNDPHRWGFAFQANAQMTLAKLHAQPSKFPVKIMERSIYSARYCFIENLYQNKILQNVEYTILKDWFQMLTSNDACHLDLIIYLRAKPETCLERIKSRNRPEEQSITLDYLQQLHERHEEWLSSELRTLATPVLVVDADQTKEDVYVDTNTHVLNLAAC</sequence>
<evidence type="ECO:0000256" key="2">
    <source>
        <dbReference type="PIRSR" id="PIRSR000705-1"/>
    </source>
</evidence>
<dbReference type="InterPro" id="IPR031314">
    <property type="entry name" value="DNK_dom"/>
</dbReference>
<keyword evidence="3" id="KW-0547">Nucleotide-binding</keyword>
<dbReference type="InterPro" id="IPR002624">
    <property type="entry name" value="DCK/DGK"/>
</dbReference>
<protein>
    <recommendedName>
        <fullName evidence="4">Deoxynucleoside kinase domain-containing protein</fullName>
    </recommendedName>
</protein>
<dbReference type="InterPro" id="IPR027417">
    <property type="entry name" value="P-loop_NTPase"/>
</dbReference>
<feature type="binding site" evidence="3">
    <location>
        <begin position="63"/>
        <end position="71"/>
    </location>
    <ligand>
        <name>ATP</name>
        <dbReference type="ChEBI" id="CHEBI:30616"/>
    </ligand>
</feature>
<dbReference type="CDD" id="cd01673">
    <property type="entry name" value="dNK"/>
    <property type="match status" value="1"/>
</dbReference>
<evidence type="ECO:0000313" key="5">
    <source>
        <dbReference type="EMBL" id="CAF1373743.1"/>
    </source>
</evidence>
<dbReference type="AlphaFoldDB" id="A0A815J0C2"/>
<dbReference type="PANTHER" id="PTHR10513">
    <property type="entry name" value="DEOXYNUCLEOSIDE KINASE"/>
    <property type="match status" value="1"/>
</dbReference>
<organism evidence="5 6">
    <name type="scientific">Rotaria magnacalcarata</name>
    <dbReference type="NCBI Taxonomy" id="392030"/>
    <lineage>
        <taxon>Eukaryota</taxon>
        <taxon>Metazoa</taxon>
        <taxon>Spiralia</taxon>
        <taxon>Gnathifera</taxon>
        <taxon>Rotifera</taxon>
        <taxon>Eurotatoria</taxon>
        <taxon>Bdelloidea</taxon>
        <taxon>Philodinida</taxon>
        <taxon>Philodinidae</taxon>
        <taxon>Rotaria</taxon>
    </lineage>
</organism>
<dbReference type="GO" id="GO:0019136">
    <property type="term" value="F:deoxynucleoside kinase activity"/>
    <property type="evidence" value="ECO:0007669"/>
    <property type="project" value="InterPro"/>
</dbReference>
<comment type="caution">
    <text evidence="5">The sequence shown here is derived from an EMBL/GenBank/DDBJ whole genome shotgun (WGS) entry which is preliminary data.</text>
</comment>
<dbReference type="InterPro" id="IPR050566">
    <property type="entry name" value="Deoxyribonucleoside_kinase"/>
</dbReference>
<feature type="domain" description="Deoxynucleoside kinase" evidence="4">
    <location>
        <begin position="59"/>
        <end position="248"/>
    </location>
</feature>
<evidence type="ECO:0000313" key="6">
    <source>
        <dbReference type="Proteomes" id="UP000663855"/>
    </source>
</evidence>
<dbReference type="PANTHER" id="PTHR10513:SF24">
    <property type="entry name" value="THYMIDINE KINASE 2, MITOCHONDRIAL"/>
    <property type="match status" value="1"/>
</dbReference>
<keyword evidence="3" id="KW-0067">ATP-binding</keyword>
<dbReference type="Gene3D" id="3.40.50.300">
    <property type="entry name" value="P-loop containing nucleotide triphosphate hydrolases"/>
    <property type="match status" value="1"/>
</dbReference>